<name>A0A9P8E6S6_AURME</name>
<dbReference type="InterPro" id="IPR006287">
    <property type="entry name" value="DJ-1"/>
</dbReference>
<feature type="non-terminal residue" evidence="4">
    <location>
        <position position="1"/>
    </location>
</feature>
<evidence type="ECO:0000256" key="1">
    <source>
        <dbReference type="ARBA" id="ARBA00013134"/>
    </source>
</evidence>
<reference evidence="4" key="1">
    <citation type="journal article" date="2021" name="J Fungi (Basel)">
        <title>Virulence traits and population genomics of the black yeast Aureobasidium melanogenum.</title>
        <authorList>
            <person name="Cernosa A."/>
            <person name="Sun X."/>
            <person name="Gostincar C."/>
            <person name="Fang C."/>
            <person name="Gunde-Cimerman N."/>
            <person name="Song Z."/>
        </authorList>
    </citation>
    <scope>NUCLEOTIDE SEQUENCE</scope>
    <source>
        <strain evidence="4">EXF-9911</strain>
    </source>
</reference>
<feature type="domain" description="DJ-1/PfpI" evidence="3">
    <location>
        <begin position="8"/>
        <end position="188"/>
    </location>
</feature>
<dbReference type="AlphaFoldDB" id="A0A9P8E6S6"/>
<dbReference type="Pfam" id="PF01965">
    <property type="entry name" value="DJ-1_PfpI"/>
    <property type="match status" value="1"/>
</dbReference>
<sequence>MSESKQLSALVLVADGSEEIETVTPLDVLVRAGFTTVKTVGVNLKNPLYAQCSRGIKIIPDIPSPHEIPDRLVDAADILILPGGAPGAKAFCQSDDVLRLVREFRNEGKWVAAICAGTTALVESVKSPHAQGEAAKKCKVTSHPSVKQEIMDAGWSYADDSERVVVDGKVITSRGPGTALLFSLTIIEKLAGKAKRDEVQGPMICADTLTVQIQEDYIFVRGQYSGG</sequence>
<dbReference type="InterPro" id="IPR029062">
    <property type="entry name" value="Class_I_gatase-like"/>
</dbReference>
<dbReference type="SUPFAM" id="SSF52317">
    <property type="entry name" value="Class I glutamine amidotransferase-like"/>
    <property type="match status" value="1"/>
</dbReference>
<reference evidence="4" key="2">
    <citation type="submission" date="2021-08" db="EMBL/GenBank/DDBJ databases">
        <authorList>
            <person name="Gostincar C."/>
            <person name="Sun X."/>
            <person name="Song Z."/>
            <person name="Gunde-Cimerman N."/>
        </authorList>
    </citation>
    <scope>NUCLEOTIDE SEQUENCE</scope>
    <source>
        <strain evidence="4">EXF-9911</strain>
    </source>
</reference>
<dbReference type="PANTHER" id="PTHR48094:SF12">
    <property type="entry name" value="PARKINSON DISEASE PROTEIN 7 HOMOLOG"/>
    <property type="match status" value="1"/>
</dbReference>
<dbReference type="PANTHER" id="PTHR48094">
    <property type="entry name" value="PROTEIN/NUCLEIC ACID DEGLYCASE DJ-1-RELATED"/>
    <property type="match status" value="1"/>
</dbReference>
<evidence type="ECO:0000313" key="4">
    <source>
        <dbReference type="EMBL" id="KAG9682098.1"/>
    </source>
</evidence>
<evidence type="ECO:0000259" key="3">
    <source>
        <dbReference type="Pfam" id="PF01965"/>
    </source>
</evidence>
<dbReference type="InterPro" id="IPR002818">
    <property type="entry name" value="DJ-1/PfpI"/>
</dbReference>
<dbReference type="Gene3D" id="3.40.50.880">
    <property type="match status" value="1"/>
</dbReference>
<dbReference type="GO" id="GO:0019172">
    <property type="term" value="F:glyoxalase III activity"/>
    <property type="evidence" value="ECO:0007669"/>
    <property type="project" value="UniProtKB-EC"/>
</dbReference>
<dbReference type="GO" id="GO:0005634">
    <property type="term" value="C:nucleus"/>
    <property type="evidence" value="ECO:0007669"/>
    <property type="project" value="TreeGrafter"/>
</dbReference>
<gene>
    <name evidence="4" type="ORF">KCU76_g14032</name>
</gene>
<dbReference type="GO" id="GO:1903189">
    <property type="term" value="P:glyoxal metabolic process"/>
    <property type="evidence" value="ECO:0007669"/>
    <property type="project" value="TreeGrafter"/>
</dbReference>
<evidence type="ECO:0000256" key="2">
    <source>
        <dbReference type="ARBA" id="ARBA00048082"/>
    </source>
</evidence>
<comment type="catalytic activity">
    <reaction evidence="2">
        <text>methylglyoxal + H2O = (R)-lactate + H(+)</text>
        <dbReference type="Rhea" id="RHEA:27754"/>
        <dbReference type="ChEBI" id="CHEBI:15377"/>
        <dbReference type="ChEBI" id="CHEBI:15378"/>
        <dbReference type="ChEBI" id="CHEBI:16004"/>
        <dbReference type="ChEBI" id="CHEBI:17158"/>
        <dbReference type="EC" id="4.2.1.130"/>
    </reaction>
</comment>
<dbReference type="EC" id="4.2.1.130" evidence="1"/>
<dbReference type="EMBL" id="JAHFXF010000821">
    <property type="protein sequence ID" value="KAG9682098.1"/>
    <property type="molecule type" value="Genomic_DNA"/>
</dbReference>
<comment type="caution">
    <text evidence="4">The sequence shown here is derived from an EMBL/GenBank/DDBJ whole genome shotgun (WGS) entry which is preliminary data.</text>
</comment>
<dbReference type="InterPro" id="IPR050325">
    <property type="entry name" value="Prot/Nucl_acid_deglycase"/>
</dbReference>
<dbReference type="GO" id="GO:0005739">
    <property type="term" value="C:mitochondrion"/>
    <property type="evidence" value="ECO:0007669"/>
    <property type="project" value="TreeGrafter"/>
</dbReference>
<dbReference type="GO" id="GO:0006979">
    <property type="term" value="P:response to oxidative stress"/>
    <property type="evidence" value="ECO:0007669"/>
    <property type="project" value="TreeGrafter"/>
</dbReference>
<organism evidence="4 5">
    <name type="scientific">Aureobasidium melanogenum</name>
    <name type="common">Aureobasidium pullulans var. melanogenum</name>
    <dbReference type="NCBI Taxonomy" id="46634"/>
    <lineage>
        <taxon>Eukaryota</taxon>
        <taxon>Fungi</taxon>
        <taxon>Dikarya</taxon>
        <taxon>Ascomycota</taxon>
        <taxon>Pezizomycotina</taxon>
        <taxon>Dothideomycetes</taxon>
        <taxon>Dothideomycetidae</taxon>
        <taxon>Dothideales</taxon>
        <taxon>Saccotheciaceae</taxon>
        <taxon>Aureobasidium</taxon>
    </lineage>
</organism>
<dbReference type="NCBIfam" id="TIGR01383">
    <property type="entry name" value="not_thiJ"/>
    <property type="match status" value="1"/>
</dbReference>
<dbReference type="CDD" id="cd03135">
    <property type="entry name" value="GATase1_DJ-1"/>
    <property type="match status" value="1"/>
</dbReference>
<accession>A0A9P8E6S6</accession>
<evidence type="ECO:0000313" key="5">
    <source>
        <dbReference type="Proteomes" id="UP000779574"/>
    </source>
</evidence>
<protein>
    <recommendedName>
        <fullName evidence="1">D-lactate dehydratase</fullName>
        <ecNumber evidence="1">4.2.1.130</ecNumber>
    </recommendedName>
</protein>
<dbReference type="Proteomes" id="UP000779574">
    <property type="component" value="Unassembled WGS sequence"/>
</dbReference>
<dbReference type="OrthoDB" id="543156at2759"/>
<proteinExistence type="predicted"/>